<evidence type="ECO:0000313" key="1">
    <source>
        <dbReference type="EMBL" id="EFO99732.1"/>
    </source>
</evidence>
<dbReference type="HOGENOM" id="CLU_074192_0_0_1"/>
<organism evidence="2">
    <name type="scientific">Caenorhabditis remanei</name>
    <name type="common">Caenorhabditis vulgaris</name>
    <dbReference type="NCBI Taxonomy" id="31234"/>
    <lineage>
        <taxon>Eukaryota</taxon>
        <taxon>Metazoa</taxon>
        <taxon>Ecdysozoa</taxon>
        <taxon>Nematoda</taxon>
        <taxon>Chromadorea</taxon>
        <taxon>Rhabditida</taxon>
        <taxon>Rhabditina</taxon>
        <taxon>Rhabditomorpha</taxon>
        <taxon>Rhabditoidea</taxon>
        <taxon>Rhabditidae</taxon>
        <taxon>Peloderinae</taxon>
        <taxon>Caenorhabditis</taxon>
    </lineage>
</organism>
<dbReference type="eggNOG" id="ENOG502THJG">
    <property type="taxonomic scope" value="Eukaryota"/>
</dbReference>
<keyword evidence="2" id="KW-1185">Reference proteome</keyword>
<dbReference type="InterPro" id="IPR019428">
    <property type="entry name" value="7TM_GPCR_serpentine_rcpt_Str"/>
</dbReference>
<dbReference type="PANTHER" id="PTHR46178:SF9">
    <property type="entry name" value="SEVEN TM RECEPTOR"/>
    <property type="match status" value="1"/>
</dbReference>
<sequence length="324" mass="36919">MNNLESKLSIVVISIGTVSAVFSGILAFLALRIRPTYLSRYQHILVAIGLTGLIYSVCEICTVPYWYVSDGDFVLFAVGPIQNGRIAQNMLLTFAISFIQSLFLISYSFIFQYAQVCRSELMRKSPNLIYLTPIINILIIADWLIAVTYCFTPTDEKMKRATTFVLENMKIILKGRAFLGFSLDIQKSDCLFFIFILNMLILFLILFFCIAYSAKRIISKVSSDLSNRNHFSSIYRLLLVQCISPTLFIIFPCTFNMITGVLGIDLGETIPFILASLLPMYPAINAILIVWQIKDYRNFLFCCTQKKRSNSVMMDRRKSVMISI</sequence>
<dbReference type="Proteomes" id="UP000008281">
    <property type="component" value="Unassembled WGS sequence"/>
</dbReference>
<accession>E3LKM9</accession>
<reference evidence="1" key="1">
    <citation type="submission" date="2007-07" db="EMBL/GenBank/DDBJ databases">
        <title>PCAP assembly of the Caenorhabditis remanei genome.</title>
        <authorList>
            <consortium name="The Caenorhabditis remanei Sequencing Consortium"/>
            <person name="Wilson R.K."/>
        </authorList>
    </citation>
    <scope>NUCLEOTIDE SEQUENCE [LARGE SCALE GENOMIC DNA]</scope>
    <source>
        <strain evidence="1">PB4641</strain>
    </source>
</reference>
<dbReference type="EMBL" id="DS268410">
    <property type="protein sequence ID" value="EFO99732.1"/>
    <property type="molecule type" value="Genomic_DNA"/>
</dbReference>
<dbReference type="FunCoup" id="E3LKM9">
    <property type="interactions" value="1136"/>
</dbReference>
<gene>
    <name evidence="1" type="ORF">CRE_18465</name>
</gene>
<proteinExistence type="predicted"/>
<dbReference type="Pfam" id="PF10326">
    <property type="entry name" value="7TM_GPCR_Str"/>
    <property type="match status" value="1"/>
</dbReference>
<evidence type="ECO:0000313" key="2">
    <source>
        <dbReference type="Proteomes" id="UP000008281"/>
    </source>
</evidence>
<protein>
    <submittedName>
        <fullName evidence="1">Uncharacterized protein</fullName>
    </submittedName>
</protein>
<dbReference type="PANTHER" id="PTHR46178">
    <property type="entry name" value="SEVEN TM RECEPTOR"/>
    <property type="match status" value="1"/>
</dbReference>
<name>E3LKM9_CAERE</name>
<dbReference type="OrthoDB" id="5844322at2759"/>
<dbReference type="AlphaFoldDB" id="E3LKM9"/>
<dbReference type="OMA" id="ICTVPYW"/>